<dbReference type="GO" id="GO:0006592">
    <property type="term" value="P:ornithine biosynthetic process"/>
    <property type="evidence" value="ECO:0007669"/>
    <property type="project" value="TreeGrafter"/>
</dbReference>
<dbReference type="FunFam" id="3.60.70.12:FF:000001">
    <property type="entry name" value="Arginine biosynthesis bifunctional protein ArgJ, chloroplastic"/>
    <property type="match status" value="1"/>
</dbReference>
<dbReference type="EMBL" id="QPJY01000001">
    <property type="protein sequence ID" value="RCX33444.1"/>
    <property type="molecule type" value="Genomic_DNA"/>
</dbReference>
<comment type="subunit">
    <text evidence="2 8">Heterotetramer of two alpha and two beta chains.</text>
</comment>
<dbReference type="SUPFAM" id="SSF56266">
    <property type="entry name" value="DmpA/ArgJ-like"/>
    <property type="match status" value="1"/>
</dbReference>
<dbReference type="GO" id="GO:0005737">
    <property type="term" value="C:cytoplasm"/>
    <property type="evidence" value="ECO:0007669"/>
    <property type="project" value="UniProtKB-SubCell"/>
</dbReference>
<evidence type="ECO:0000313" key="9">
    <source>
        <dbReference type="EMBL" id="RCX33444.1"/>
    </source>
</evidence>
<comment type="catalytic activity">
    <reaction evidence="8">
        <text>L-glutamate + acetyl-CoA = N-acetyl-L-glutamate + CoA + H(+)</text>
        <dbReference type="Rhea" id="RHEA:24292"/>
        <dbReference type="ChEBI" id="CHEBI:15378"/>
        <dbReference type="ChEBI" id="CHEBI:29985"/>
        <dbReference type="ChEBI" id="CHEBI:44337"/>
        <dbReference type="ChEBI" id="CHEBI:57287"/>
        <dbReference type="ChEBI" id="CHEBI:57288"/>
        <dbReference type="EC" id="2.3.1.1"/>
    </reaction>
</comment>
<keyword evidence="3 8" id="KW-0055">Arginine biosynthesis</keyword>
<reference evidence="9 10" key="1">
    <citation type="submission" date="2018-07" db="EMBL/GenBank/DDBJ databases">
        <title>Genomic Encyclopedia of Type Strains, Phase IV (KMG-IV): sequencing the most valuable type-strain genomes for metagenomic binning, comparative biology and taxonomic classification.</title>
        <authorList>
            <person name="Goeker M."/>
        </authorList>
    </citation>
    <scope>NUCLEOTIDE SEQUENCE [LARGE SCALE GENOMIC DNA]</scope>
    <source>
        <strain evidence="9 10">DSM 26407</strain>
    </source>
</reference>
<dbReference type="InterPro" id="IPR016117">
    <property type="entry name" value="ArgJ-like_dom_sf"/>
</dbReference>
<evidence type="ECO:0000256" key="3">
    <source>
        <dbReference type="ARBA" id="ARBA00022571"/>
    </source>
</evidence>
<dbReference type="GO" id="GO:0004358">
    <property type="term" value="F:L-glutamate N-acetyltransferase activity, acting on acetyl-L-ornithine as donor"/>
    <property type="evidence" value="ECO:0007669"/>
    <property type="project" value="UniProtKB-UniRule"/>
</dbReference>
<proteinExistence type="inferred from homology"/>
<accession>A0A369CNJ7</accession>
<evidence type="ECO:0000256" key="8">
    <source>
        <dbReference type="HAMAP-Rule" id="MF_01106"/>
    </source>
</evidence>
<feature type="site" description="Involved in the stabilization of negative charge on the oxyanion by the formation of the oxyanion hole" evidence="8">
    <location>
        <position position="116"/>
    </location>
</feature>
<protein>
    <recommendedName>
        <fullName evidence="8">Arginine biosynthesis bifunctional protein ArgJ</fullName>
    </recommendedName>
    <domain>
        <recommendedName>
            <fullName evidence="8">Glutamate N-acetyltransferase</fullName>
            <ecNumber evidence="8">2.3.1.35</ecNumber>
        </recommendedName>
        <alternativeName>
            <fullName evidence="8">Ornithine acetyltransferase</fullName>
            <shortName evidence="8">OATase</shortName>
        </alternativeName>
        <alternativeName>
            <fullName evidence="8">Ornithine transacetylase</fullName>
        </alternativeName>
    </domain>
    <domain>
        <recommendedName>
            <fullName evidence="8">Amino-acid acetyltransferase</fullName>
            <ecNumber evidence="8">2.3.1.1</ecNumber>
        </recommendedName>
        <alternativeName>
            <fullName evidence="8">N-acetylglutamate synthase</fullName>
            <shortName evidence="8">AGSase</shortName>
        </alternativeName>
    </domain>
    <component>
        <recommendedName>
            <fullName evidence="8">Arginine biosynthesis bifunctional protein ArgJ alpha chain</fullName>
        </recommendedName>
    </component>
    <component>
        <recommendedName>
            <fullName evidence="8">Arginine biosynthesis bifunctional protein ArgJ beta chain</fullName>
        </recommendedName>
    </component>
</protein>
<evidence type="ECO:0000256" key="7">
    <source>
        <dbReference type="ARBA" id="ARBA00023315"/>
    </source>
</evidence>
<dbReference type="OrthoDB" id="9804242at2"/>
<feature type="binding site" evidence="8">
    <location>
        <position position="408"/>
    </location>
    <ligand>
        <name>substrate</name>
    </ligand>
</feature>
<dbReference type="EC" id="2.3.1.1" evidence="8"/>
<evidence type="ECO:0000313" key="10">
    <source>
        <dbReference type="Proteomes" id="UP000252707"/>
    </source>
</evidence>
<dbReference type="CDD" id="cd02152">
    <property type="entry name" value="OAT"/>
    <property type="match status" value="1"/>
</dbReference>
<keyword evidence="6 8" id="KW-0068">Autocatalytic cleavage</keyword>
<dbReference type="RefSeq" id="WP_114278281.1">
    <property type="nucleotide sequence ID" value="NZ_QPJY01000001.1"/>
</dbReference>
<keyword evidence="10" id="KW-1185">Reference proteome</keyword>
<comment type="catalytic activity">
    <reaction evidence="8">
        <text>N(2)-acetyl-L-ornithine + L-glutamate = N-acetyl-L-glutamate + L-ornithine</text>
        <dbReference type="Rhea" id="RHEA:15349"/>
        <dbReference type="ChEBI" id="CHEBI:29985"/>
        <dbReference type="ChEBI" id="CHEBI:44337"/>
        <dbReference type="ChEBI" id="CHEBI:46911"/>
        <dbReference type="ChEBI" id="CHEBI:57805"/>
        <dbReference type="EC" id="2.3.1.35"/>
    </reaction>
</comment>
<dbReference type="Proteomes" id="UP000252707">
    <property type="component" value="Unassembled WGS sequence"/>
</dbReference>
<dbReference type="InterPro" id="IPR042195">
    <property type="entry name" value="ArgJ_beta_C"/>
</dbReference>
<dbReference type="Gene3D" id="3.10.20.340">
    <property type="entry name" value="ArgJ beta chain, C-terminal domain"/>
    <property type="match status" value="1"/>
</dbReference>
<evidence type="ECO:0000256" key="5">
    <source>
        <dbReference type="ARBA" id="ARBA00022679"/>
    </source>
</evidence>
<dbReference type="EC" id="2.3.1.35" evidence="8"/>
<keyword evidence="4 8" id="KW-0028">Amino-acid biosynthesis</keyword>
<dbReference type="NCBIfam" id="TIGR00120">
    <property type="entry name" value="ArgJ"/>
    <property type="match status" value="1"/>
</dbReference>
<dbReference type="Gene3D" id="3.60.70.12">
    <property type="entry name" value="L-amino peptidase D-ALA esterase/amidase"/>
    <property type="match status" value="1"/>
</dbReference>
<sequence length="408" mass="42780">MAVGLTGLPELYPVAGISLGTAAAGIRYRGRDDLVLMEMAPGGTAAAVFTRNAFCAAPVSVAREHLELFSPRFLLINAGNANAGTGKQGLADARQSCKSLAEAGGCRPAEVLPFSTGVIGEPLPLARLQAGIPAVLADRAGDAAAWERAARAIMTTDTVPKGASRRFEQAGRTVTVTGIAKGSGMIHPDMATMLAYVATDAAVERDLLADCLKRAVERSFNRISVDGDTSTNDACVLLASGAAGLPAIDNEGDPALALFQEALDGVCLELAQAIIRDGEGATKFITVRVEDGATPEECAAVAFTIAHSPLVKTACFASDPNWGRILAAVGRAGLEALDIARVTIHLDDVSIVMNGGRHPDYREEMGAAVMKLPEFTIRVNLGRGNHTTEVWTTDLSYDYVKINAEYRS</sequence>
<feature type="active site" description="Nucleophile" evidence="8">
    <location>
        <position position="192"/>
    </location>
</feature>
<dbReference type="InterPro" id="IPR002813">
    <property type="entry name" value="Arg_biosynth_ArgJ"/>
</dbReference>
<feature type="chain" id="PRO_5023345426" description="Arginine biosynthesis bifunctional protein ArgJ beta chain" evidence="8">
    <location>
        <begin position="192"/>
        <end position="408"/>
    </location>
</feature>
<dbReference type="Pfam" id="PF01960">
    <property type="entry name" value="ArgJ"/>
    <property type="match status" value="1"/>
</dbReference>
<dbReference type="GO" id="GO:0006526">
    <property type="term" value="P:L-arginine biosynthetic process"/>
    <property type="evidence" value="ECO:0007669"/>
    <property type="project" value="UniProtKB-UniRule"/>
</dbReference>
<keyword evidence="7 8" id="KW-0012">Acyltransferase</keyword>
<keyword evidence="8" id="KW-0963">Cytoplasm</keyword>
<comment type="subcellular location">
    <subcellularLocation>
        <location evidence="8">Cytoplasm</location>
    </subcellularLocation>
</comment>
<dbReference type="PANTHER" id="PTHR23100">
    <property type="entry name" value="ARGININE BIOSYNTHESIS BIFUNCTIONAL PROTEIN ARGJ"/>
    <property type="match status" value="1"/>
</dbReference>
<feature type="site" description="Cleavage; by autolysis" evidence="8">
    <location>
        <begin position="191"/>
        <end position="192"/>
    </location>
</feature>
<keyword evidence="5 8" id="KW-0808">Transferase</keyword>
<comment type="pathway">
    <text evidence="8">Amino-acid biosynthesis; L-arginine biosynthesis; L-ornithine and N-acetyl-L-glutamate from L-glutamate and N(2)-acetyl-L-ornithine (cyclic): step 1/1.</text>
</comment>
<feature type="binding site" evidence="8">
    <location>
        <position position="403"/>
    </location>
    <ligand>
        <name>substrate</name>
    </ligand>
</feature>
<feature type="binding site" evidence="8">
    <location>
        <position position="181"/>
    </location>
    <ligand>
        <name>substrate</name>
    </ligand>
</feature>
<comment type="similarity">
    <text evidence="1 8">Belongs to the ArgJ family.</text>
</comment>
<feature type="binding site" evidence="8">
    <location>
        <position position="279"/>
    </location>
    <ligand>
        <name>substrate</name>
    </ligand>
</feature>
<comment type="caution">
    <text evidence="9">The sequence shown here is derived from an EMBL/GenBank/DDBJ whole genome shotgun (WGS) entry which is preliminary data.</text>
</comment>
<organism evidence="9 10">
    <name type="scientific">Thioalbus denitrificans</name>
    <dbReference type="NCBI Taxonomy" id="547122"/>
    <lineage>
        <taxon>Bacteria</taxon>
        <taxon>Pseudomonadati</taxon>
        <taxon>Pseudomonadota</taxon>
        <taxon>Gammaproteobacteria</taxon>
        <taxon>Chromatiales</taxon>
        <taxon>Ectothiorhodospiraceae</taxon>
        <taxon>Thioalbus</taxon>
    </lineage>
</organism>
<dbReference type="NCBIfam" id="NF003802">
    <property type="entry name" value="PRK05388.1"/>
    <property type="match status" value="1"/>
</dbReference>
<keyword evidence="8" id="KW-0511">Multifunctional enzyme</keyword>
<name>A0A369CNJ7_9GAMM</name>
<comment type="pathway">
    <text evidence="8">Amino-acid biosynthesis; L-arginine biosynthesis; N(2)-acetyl-L-ornithine from L-glutamate: step 1/4.</text>
</comment>
<dbReference type="UniPathway" id="UPA00068">
    <property type="reaction ID" value="UER00106"/>
</dbReference>
<feature type="binding site" evidence="8">
    <location>
        <position position="155"/>
    </location>
    <ligand>
        <name>substrate</name>
    </ligand>
</feature>
<dbReference type="HAMAP" id="MF_01106">
    <property type="entry name" value="ArgJ"/>
    <property type="match status" value="1"/>
</dbReference>
<evidence type="ECO:0000256" key="2">
    <source>
        <dbReference type="ARBA" id="ARBA00011475"/>
    </source>
</evidence>
<feature type="site" description="Involved in the stabilization of negative charge on the oxyanion by the formation of the oxyanion hole" evidence="8">
    <location>
        <position position="117"/>
    </location>
</feature>
<comment type="function">
    <text evidence="8">Catalyzes two activities which are involved in the cyclic version of arginine biosynthesis: the synthesis of N-acetylglutamate from glutamate and acetyl-CoA as the acetyl donor, and of ornithine by transacetylation between N(2)-acetylornithine and glutamate.</text>
</comment>
<gene>
    <name evidence="8" type="primary">argJ</name>
    <name evidence="9" type="ORF">DFQ59_101747</name>
</gene>
<evidence type="ECO:0000256" key="6">
    <source>
        <dbReference type="ARBA" id="ARBA00022813"/>
    </source>
</evidence>
<feature type="binding site" evidence="8">
    <location>
        <position position="192"/>
    </location>
    <ligand>
        <name>substrate</name>
    </ligand>
</feature>
<dbReference type="PANTHER" id="PTHR23100:SF0">
    <property type="entry name" value="ARGININE BIOSYNTHESIS BIFUNCTIONAL PROTEIN ARGJ, MITOCHONDRIAL"/>
    <property type="match status" value="1"/>
</dbReference>
<evidence type="ECO:0000256" key="1">
    <source>
        <dbReference type="ARBA" id="ARBA00006774"/>
    </source>
</evidence>
<dbReference type="AlphaFoldDB" id="A0A369CNJ7"/>
<feature type="chain" id="PRO_5023345427" description="Arginine biosynthesis bifunctional protein ArgJ alpha chain" evidence="8">
    <location>
        <begin position="1"/>
        <end position="191"/>
    </location>
</feature>
<dbReference type="GO" id="GO:0004042">
    <property type="term" value="F:L-glutamate N-acetyltransferase activity"/>
    <property type="evidence" value="ECO:0007669"/>
    <property type="project" value="UniProtKB-UniRule"/>
</dbReference>
<evidence type="ECO:0000256" key="4">
    <source>
        <dbReference type="ARBA" id="ARBA00022605"/>
    </source>
</evidence>